<protein>
    <submittedName>
        <fullName evidence="1">Uncharacterized protein</fullName>
    </submittedName>
</protein>
<gene>
    <name evidence="1" type="ORF">J1605_003996</name>
</gene>
<accession>A0AB34HM95</accession>
<evidence type="ECO:0000313" key="2">
    <source>
        <dbReference type="Proteomes" id="UP001159641"/>
    </source>
</evidence>
<reference evidence="1 2" key="1">
    <citation type="submission" date="2022-11" db="EMBL/GenBank/DDBJ databases">
        <title>Whole genome sequence of Eschrichtius robustus ER-17-0199.</title>
        <authorList>
            <person name="Bruniche-Olsen A."/>
            <person name="Black A.N."/>
            <person name="Fields C.J."/>
            <person name="Walden K."/>
            <person name="Dewoody J.A."/>
        </authorList>
    </citation>
    <scope>NUCLEOTIDE SEQUENCE [LARGE SCALE GENOMIC DNA]</scope>
    <source>
        <strain evidence="1">ER-17-0199</strain>
        <tissue evidence="1">Blubber</tissue>
    </source>
</reference>
<comment type="caution">
    <text evidence="1">The sequence shown here is derived from an EMBL/GenBank/DDBJ whole genome shotgun (WGS) entry which is preliminary data.</text>
</comment>
<name>A0AB34HM95_ESCRO</name>
<dbReference type="Proteomes" id="UP001159641">
    <property type="component" value="Unassembled WGS sequence"/>
</dbReference>
<keyword evidence="2" id="KW-1185">Reference proteome</keyword>
<organism evidence="1 2">
    <name type="scientific">Eschrichtius robustus</name>
    <name type="common">California gray whale</name>
    <name type="synonym">Eschrichtius gibbosus</name>
    <dbReference type="NCBI Taxonomy" id="9764"/>
    <lineage>
        <taxon>Eukaryota</taxon>
        <taxon>Metazoa</taxon>
        <taxon>Chordata</taxon>
        <taxon>Craniata</taxon>
        <taxon>Vertebrata</taxon>
        <taxon>Euteleostomi</taxon>
        <taxon>Mammalia</taxon>
        <taxon>Eutheria</taxon>
        <taxon>Laurasiatheria</taxon>
        <taxon>Artiodactyla</taxon>
        <taxon>Whippomorpha</taxon>
        <taxon>Cetacea</taxon>
        <taxon>Mysticeti</taxon>
        <taxon>Eschrichtiidae</taxon>
        <taxon>Eschrichtius</taxon>
    </lineage>
</organism>
<dbReference type="AlphaFoldDB" id="A0AB34HM95"/>
<dbReference type="EMBL" id="JAIQCJ010001065">
    <property type="protein sequence ID" value="KAJ8792811.1"/>
    <property type="molecule type" value="Genomic_DNA"/>
</dbReference>
<sequence>MLRSNQAHVPQLLKPVRLEPVLHNKRSHCNEKPAHHNEDEVSYQKIDNVRLSHESLLSTFISKEGPTRQSKCTRHVFFTKRVWRQIFSWGTMTRFDLIVQKQKQWTSLVAQWLRIHLPMQGSQVRALVQEDPTCCGAAKPMHHNY</sequence>
<proteinExistence type="predicted"/>
<evidence type="ECO:0000313" key="1">
    <source>
        <dbReference type="EMBL" id="KAJ8792811.1"/>
    </source>
</evidence>